<comment type="caution">
    <text evidence="1">The sequence shown here is derived from an EMBL/GenBank/DDBJ whole genome shotgun (WGS) entry which is preliminary data.</text>
</comment>
<protein>
    <submittedName>
        <fullName evidence="1">Uncharacterized protein</fullName>
    </submittedName>
</protein>
<gene>
    <name evidence="1" type="ORF">EPS76_17010</name>
</gene>
<dbReference type="Proteomes" id="UP000288730">
    <property type="component" value="Unassembled WGS sequence"/>
</dbReference>
<proteinExistence type="predicted"/>
<organism evidence="1 2">
    <name type="scientific">Escherichia coli</name>
    <dbReference type="NCBI Taxonomy" id="562"/>
    <lineage>
        <taxon>Bacteria</taxon>
        <taxon>Pseudomonadati</taxon>
        <taxon>Pseudomonadota</taxon>
        <taxon>Gammaproteobacteria</taxon>
        <taxon>Enterobacterales</taxon>
        <taxon>Enterobacteriaceae</taxon>
        <taxon>Escherichia</taxon>
    </lineage>
</organism>
<dbReference type="AlphaFoldDB" id="A0A329ZN62"/>
<evidence type="ECO:0000313" key="1">
    <source>
        <dbReference type="EMBL" id="RXD14629.1"/>
    </source>
</evidence>
<accession>A0A329ZN62</accession>
<evidence type="ECO:0000313" key="2">
    <source>
        <dbReference type="Proteomes" id="UP000288730"/>
    </source>
</evidence>
<name>A0A329ZN62_ECOLX</name>
<dbReference type="EMBL" id="SCJN01000145">
    <property type="protein sequence ID" value="RXD14629.1"/>
    <property type="molecule type" value="Genomic_DNA"/>
</dbReference>
<sequence length="72" mass="7635">MRLADNAGAGLSDNKKHHRSHPCLTHRSSERPEPILSGMVGLAIPVCFIHPAALLIVMESSSPPGADTVILL</sequence>
<reference evidence="1 2" key="1">
    <citation type="submission" date="2019-01" db="EMBL/GenBank/DDBJ databases">
        <title>Genomic analysis of febrile catheter-associated UTI E. coli isolates.</title>
        <authorList>
            <person name="Potter R."/>
            <person name="Zou Z."/>
            <person name="Henderson J."/>
            <person name="Dantas G."/>
        </authorList>
    </citation>
    <scope>NUCLEOTIDE SEQUENCE [LARGE SCALE GENOMIC DNA]</scope>
    <source>
        <strain evidence="1 2">29_CAASB</strain>
    </source>
</reference>